<dbReference type="GeneID" id="300082358"/>
<dbReference type="InterPro" id="IPR019650">
    <property type="entry name" value="DUF2513"/>
</dbReference>
<protein>
    <recommendedName>
        <fullName evidence="3">DUF2513 domain-containing protein</fullName>
    </recommendedName>
</protein>
<sequence length="115" mass="12989">MKRDMDLIRKIVLAVETAPRQELSDVDQQAFNYHANLLIEAGLAEGAVGPLQRGIPAMIVLWRLTWNGHDFADSIKDDTIWNKARENVFKPTASWSFGVLLTYLKAEIIRNIPGI</sequence>
<evidence type="ECO:0008006" key="3">
    <source>
        <dbReference type="Google" id="ProtNLM"/>
    </source>
</evidence>
<dbReference type="AlphaFoldDB" id="A0A1H0XAA1"/>
<dbReference type="EMBL" id="FNJJ01000011">
    <property type="protein sequence ID" value="SDP99874.1"/>
    <property type="molecule type" value="Genomic_DNA"/>
</dbReference>
<name>A0A1H0XAA1_9GAMM</name>
<gene>
    <name evidence="1" type="ORF">SAMN05216213_111105</name>
</gene>
<evidence type="ECO:0000313" key="1">
    <source>
        <dbReference type="EMBL" id="SDP99874.1"/>
    </source>
</evidence>
<dbReference type="Proteomes" id="UP000199460">
    <property type="component" value="Unassembled WGS sequence"/>
</dbReference>
<keyword evidence="2" id="KW-1185">Reference proteome</keyword>
<dbReference type="OrthoDB" id="6960201at2"/>
<proteinExistence type="predicted"/>
<accession>A0A1H0XAA1</accession>
<evidence type="ECO:0000313" key="2">
    <source>
        <dbReference type="Proteomes" id="UP000199460"/>
    </source>
</evidence>
<organism evidence="1 2">
    <name type="scientific">Ectopseudomonas guguanensis</name>
    <dbReference type="NCBI Taxonomy" id="1198456"/>
    <lineage>
        <taxon>Bacteria</taxon>
        <taxon>Pseudomonadati</taxon>
        <taxon>Pseudomonadota</taxon>
        <taxon>Gammaproteobacteria</taxon>
        <taxon>Pseudomonadales</taxon>
        <taxon>Pseudomonadaceae</taxon>
        <taxon>Ectopseudomonas</taxon>
    </lineage>
</organism>
<dbReference type="RefSeq" id="WP_090432711.1">
    <property type="nucleotide sequence ID" value="NZ_FNJJ01000011.1"/>
</dbReference>
<reference evidence="2" key="1">
    <citation type="submission" date="2016-10" db="EMBL/GenBank/DDBJ databases">
        <authorList>
            <person name="Varghese N."/>
            <person name="Submissions S."/>
        </authorList>
    </citation>
    <scope>NUCLEOTIDE SEQUENCE [LARGE SCALE GENOMIC DNA]</scope>
    <source>
        <strain evidence="2">JCM 18416</strain>
    </source>
</reference>
<dbReference type="Pfam" id="PF10711">
    <property type="entry name" value="DUF2513"/>
    <property type="match status" value="1"/>
</dbReference>